<dbReference type="EMBL" id="JAAKFY010000027">
    <property type="protein sequence ID" value="KAF3832565.1"/>
    <property type="molecule type" value="Genomic_DNA"/>
</dbReference>
<organism evidence="2 3">
    <name type="scientific">Dissostichus mawsoni</name>
    <name type="common">Antarctic cod</name>
    <dbReference type="NCBI Taxonomy" id="36200"/>
    <lineage>
        <taxon>Eukaryota</taxon>
        <taxon>Metazoa</taxon>
        <taxon>Chordata</taxon>
        <taxon>Craniata</taxon>
        <taxon>Vertebrata</taxon>
        <taxon>Euteleostomi</taxon>
        <taxon>Actinopterygii</taxon>
        <taxon>Neopterygii</taxon>
        <taxon>Teleostei</taxon>
        <taxon>Neoteleostei</taxon>
        <taxon>Acanthomorphata</taxon>
        <taxon>Eupercaria</taxon>
        <taxon>Perciformes</taxon>
        <taxon>Notothenioidei</taxon>
        <taxon>Nototheniidae</taxon>
        <taxon>Dissostichus</taxon>
    </lineage>
</organism>
<protein>
    <submittedName>
        <fullName evidence="2">Uncharacterized protein</fullName>
    </submittedName>
</protein>
<evidence type="ECO:0000313" key="3">
    <source>
        <dbReference type="Proteomes" id="UP000518266"/>
    </source>
</evidence>
<evidence type="ECO:0000256" key="1">
    <source>
        <dbReference type="SAM" id="MobiDB-lite"/>
    </source>
</evidence>
<reference evidence="2 3" key="1">
    <citation type="submission" date="2020-03" db="EMBL/GenBank/DDBJ databases">
        <title>Dissostichus mawsoni Genome sequencing and assembly.</title>
        <authorList>
            <person name="Park H."/>
        </authorList>
    </citation>
    <scope>NUCLEOTIDE SEQUENCE [LARGE SCALE GENOMIC DNA]</scope>
    <source>
        <strain evidence="2">DM0001</strain>
        <tissue evidence="2">Muscle</tissue>
    </source>
</reference>
<comment type="caution">
    <text evidence="2">The sequence shown here is derived from an EMBL/GenBank/DDBJ whole genome shotgun (WGS) entry which is preliminary data.</text>
</comment>
<feature type="region of interest" description="Disordered" evidence="1">
    <location>
        <begin position="8"/>
        <end position="30"/>
    </location>
</feature>
<gene>
    <name evidence="2" type="ORF">F7725_026230</name>
</gene>
<dbReference type="AlphaFoldDB" id="A0A7J5X6K4"/>
<dbReference type="Proteomes" id="UP000518266">
    <property type="component" value="Unassembled WGS sequence"/>
</dbReference>
<evidence type="ECO:0000313" key="2">
    <source>
        <dbReference type="EMBL" id="KAF3832565.1"/>
    </source>
</evidence>
<keyword evidence="3" id="KW-1185">Reference proteome</keyword>
<feature type="compositionally biased region" description="Basic and acidic residues" evidence="1">
    <location>
        <begin position="13"/>
        <end position="25"/>
    </location>
</feature>
<name>A0A7J5X6K4_DISMA</name>
<accession>A0A7J5X6K4</accession>
<proteinExistence type="predicted"/>
<sequence length="92" mass="9865">MHILTVFITKKMSGSEEKQGDRGRVGDATLRHGRRALVSVTELSLSPPQPQPPRVPPSLPISVPLERAGEAGQGRICHISDIHHGFQPSVGG</sequence>